<dbReference type="InterPro" id="IPR049625">
    <property type="entry name" value="Glyco_transf_61_cat"/>
</dbReference>
<organism evidence="2">
    <name type="scientific">viral metagenome</name>
    <dbReference type="NCBI Taxonomy" id="1070528"/>
    <lineage>
        <taxon>unclassified sequences</taxon>
        <taxon>metagenomes</taxon>
        <taxon>organismal metagenomes</taxon>
    </lineage>
</organism>
<evidence type="ECO:0000259" key="1">
    <source>
        <dbReference type="Pfam" id="PF04577"/>
    </source>
</evidence>
<dbReference type="AlphaFoldDB" id="A0A6C0GZR3"/>
<feature type="domain" description="Glycosyltransferase 61 catalytic" evidence="1">
    <location>
        <begin position="186"/>
        <end position="356"/>
    </location>
</feature>
<dbReference type="GO" id="GO:0016757">
    <property type="term" value="F:glycosyltransferase activity"/>
    <property type="evidence" value="ECO:0007669"/>
    <property type="project" value="InterPro"/>
</dbReference>
<dbReference type="Pfam" id="PF04577">
    <property type="entry name" value="Glyco_transf_61"/>
    <property type="match status" value="1"/>
</dbReference>
<sequence length="402" mass="47738">MNKLYFIKKKINIEYNKIIINDIKRCKRNQCIYLKNNENDFCCDLCKMNGEHNENCEKNFIDKQYIFKNYIPKNNSFNKNIKMYINEEIINNLINSDCNFHFRTGLKYNEGLKLNNFNNLYTLQNKSKLYLIEDGIIDNNFISFRNSSNTINLDPFDHQEKKRTLKSNYSIYNNVICLAGRNGTQYYHFLYDYLIRLFLFKELNIDISHMFIYVNSKTSYISELIKFIGLNPDNIISGDIQFKNLYIPDFYTGYYFDSLEALLWFKNNFIQKSNKKNKVILIKRNHTRVLKNFNELLNIIKNYSVEKNLELYIHDDSKLPSIEEQFVAFSQAVLVCGSHGACLNSIIACDENTKIIELMDNSWNGYEFMKLSWLLNLNYYGISTHNFVVDCKNILKIINNEI</sequence>
<dbReference type="EMBL" id="MN739832">
    <property type="protein sequence ID" value="QHT73781.1"/>
    <property type="molecule type" value="Genomic_DNA"/>
</dbReference>
<proteinExistence type="predicted"/>
<reference evidence="2" key="1">
    <citation type="journal article" date="2020" name="Nature">
        <title>Giant virus diversity and host interactions through global metagenomics.</title>
        <authorList>
            <person name="Schulz F."/>
            <person name="Roux S."/>
            <person name="Paez-Espino D."/>
            <person name="Jungbluth S."/>
            <person name="Walsh D.A."/>
            <person name="Denef V.J."/>
            <person name="McMahon K.D."/>
            <person name="Konstantinidis K.T."/>
            <person name="Eloe-Fadrosh E.A."/>
            <person name="Kyrpides N.C."/>
            <person name="Woyke T."/>
        </authorList>
    </citation>
    <scope>NUCLEOTIDE SEQUENCE</scope>
    <source>
        <strain evidence="2">GVMAG-M-3300023179-4</strain>
    </source>
</reference>
<accession>A0A6C0GZR3</accession>
<evidence type="ECO:0000313" key="2">
    <source>
        <dbReference type="EMBL" id="QHT73781.1"/>
    </source>
</evidence>
<name>A0A6C0GZR3_9ZZZZ</name>
<protein>
    <recommendedName>
        <fullName evidence="1">Glycosyltransferase 61 catalytic domain-containing protein</fullName>
    </recommendedName>
</protein>